<organism evidence="2 3">
    <name type="scientific">Cardiocondyla obscurior</name>
    <dbReference type="NCBI Taxonomy" id="286306"/>
    <lineage>
        <taxon>Eukaryota</taxon>
        <taxon>Metazoa</taxon>
        <taxon>Ecdysozoa</taxon>
        <taxon>Arthropoda</taxon>
        <taxon>Hexapoda</taxon>
        <taxon>Insecta</taxon>
        <taxon>Pterygota</taxon>
        <taxon>Neoptera</taxon>
        <taxon>Endopterygota</taxon>
        <taxon>Hymenoptera</taxon>
        <taxon>Apocrita</taxon>
        <taxon>Aculeata</taxon>
        <taxon>Formicoidea</taxon>
        <taxon>Formicidae</taxon>
        <taxon>Myrmicinae</taxon>
        <taxon>Cardiocondyla</taxon>
    </lineage>
</organism>
<feature type="compositionally biased region" description="Low complexity" evidence="1">
    <location>
        <begin position="16"/>
        <end position="29"/>
    </location>
</feature>
<keyword evidence="3" id="KW-1185">Reference proteome</keyword>
<accession>A0AAW2GFT9</accession>
<evidence type="ECO:0000256" key="1">
    <source>
        <dbReference type="SAM" id="MobiDB-lite"/>
    </source>
</evidence>
<comment type="caution">
    <text evidence="2">The sequence shown here is derived from an EMBL/GenBank/DDBJ whole genome shotgun (WGS) entry which is preliminary data.</text>
</comment>
<dbReference type="AlphaFoldDB" id="A0AAW2GFT9"/>
<name>A0AAW2GFT9_9HYME</name>
<dbReference type="EMBL" id="JADYXP020000004">
    <property type="protein sequence ID" value="KAL0126019.1"/>
    <property type="molecule type" value="Genomic_DNA"/>
</dbReference>
<evidence type="ECO:0000313" key="2">
    <source>
        <dbReference type="EMBL" id="KAL0126019.1"/>
    </source>
</evidence>
<dbReference type="Proteomes" id="UP001430953">
    <property type="component" value="Unassembled WGS sequence"/>
</dbReference>
<protein>
    <submittedName>
        <fullName evidence="2">Uncharacterized protein</fullName>
    </submittedName>
</protein>
<sequence length="92" mass="10548">MNSYSRHNYPEFPRASINNSPSSPRGSPGHILSANQIHRNDNVRNSKLWPFSYRASEIMLHGKLQGVESFARSFPTLEARRARSRQSHVSRI</sequence>
<reference evidence="2 3" key="1">
    <citation type="submission" date="2023-03" db="EMBL/GenBank/DDBJ databases">
        <title>High recombination rates correlate with genetic variation in Cardiocondyla obscurior ants.</title>
        <authorList>
            <person name="Errbii M."/>
        </authorList>
    </citation>
    <scope>NUCLEOTIDE SEQUENCE [LARGE SCALE GENOMIC DNA]</scope>
    <source>
        <strain evidence="2">Alpha-2009</strain>
        <tissue evidence="2">Whole body</tissue>
    </source>
</reference>
<feature type="region of interest" description="Disordered" evidence="1">
    <location>
        <begin position="1"/>
        <end position="39"/>
    </location>
</feature>
<evidence type="ECO:0000313" key="3">
    <source>
        <dbReference type="Proteomes" id="UP001430953"/>
    </source>
</evidence>
<gene>
    <name evidence="2" type="ORF">PUN28_004835</name>
</gene>
<proteinExistence type="predicted"/>